<dbReference type="Proteomes" id="UP000654075">
    <property type="component" value="Unassembled WGS sequence"/>
</dbReference>
<keyword evidence="1" id="KW-0812">Transmembrane</keyword>
<feature type="transmembrane region" description="Helical" evidence="1">
    <location>
        <begin position="190"/>
        <end position="209"/>
    </location>
</feature>
<proteinExistence type="predicted"/>
<reference evidence="2" key="1">
    <citation type="submission" date="2021-02" db="EMBL/GenBank/DDBJ databases">
        <authorList>
            <person name="Dougan E. K."/>
            <person name="Rhodes N."/>
            <person name="Thang M."/>
            <person name="Chan C."/>
        </authorList>
    </citation>
    <scope>NUCLEOTIDE SEQUENCE</scope>
</reference>
<feature type="transmembrane region" description="Helical" evidence="1">
    <location>
        <begin position="7"/>
        <end position="24"/>
    </location>
</feature>
<comment type="caution">
    <text evidence="2">The sequence shown here is derived from an EMBL/GenBank/DDBJ whole genome shotgun (WGS) entry which is preliminary data.</text>
</comment>
<keyword evidence="5" id="KW-1185">Reference proteome</keyword>
<keyword evidence="1" id="KW-1133">Transmembrane helix</keyword>
<gene>
    <name evidence="2" type="ORF">PGLA1383_LOCUS27622</name>
    <name evidence="3" type="ORF">PGLA1383_LOCUS55285</name>
    <name evidence="4" type="ORF">PGLA2088_LOCUS6421</name>
</gene>
<sequence length="231" mass="25769">MGFGKRLAFQVALVATVSFLYVLWVRSPTFCKGKRIGPIALNAAEHYAEKRRMGQWDPDTLYRGSWHHFLFPYYAVTNLAMAEAVFRSSSLPSFVLGLFGFGVGGGVAGHFLEYFGYVYGLSIPFGTSFGPLIFFVPSIVGMGAFILECCLTFRHRPIIQTVVVVGTALLTAFLEAYVESVHQRSTVEFHLWHTLGVHLPLPLVVLFVSTRSKARRSTRSEARCGPDQKHE</sequence>
<dbReference type="EMBL" id="CAJNNW010006403">
    <property type="protein sequence ID" value="CAE8648274.1"/>
    <property type="molecule type" value="Genomic_DNA"/>
</dbReference>
<name>A0A813FD74_POLGL</name>
<evidence type="ECO:0000313" key="3">
    <source>
        <dbReference type="EMBL" id="CAE8640410.1"/>
    </source>
</evidence>
<feature type="transmembrane region" description="Helical" evidence="1">
    <location>
        <begin position="66"/>
        <end position="86"/>
    </location>
</feature>
<dbReference type="Proteomes" id="UP000626109">
    <property type="component" value="Unassembled WGS sequence"/>
</dbReference>
<feature type="transmembrane region" description="Helical" evidence="1">
    <location>
        <begin position="93"/>
        <end position="112"/>
    </location>
</feature>
<dbReference type="EMBL" id="CAJNNV010024412">
    <property type="protein sequence ID" value="CAE8609795.1"/>
    <property type="molecule type" value="Genomic_DNA"/>
</dbReference>
<evidence type="ECO:0000313" key="2">
    <source>
        <dbReference type="EMBL" id="CAE8609795.1"/>
    </source>
</evidence>
<feature type="transmembrane region" description="Helical" evidence="1">
    <location>
        <begin position="158"/>
        <end position="178"/>
    </location>
</feature>
<dbReference type="EMBL" id="CAJNNV010032587">
    <property type="protein sequence ID" value="CAE8640410.1"/>
    <property type="molecule type" value="Genomic_DNA"/>
</dbReference>
<evidence type="ECO:0000256" key="1">
    <source>
        <dbReference type="SAM" id="Phobius"/>
    </source>
</evidence>
<feature type="transmembrane region" description="Helical" evidence="1">
    <location>
        <begin position="132"/>
        <end position="151"/>
    </location>
</feature>
<dbReference type="AlphaFoldDB" id="A0A813FD74"/>
<evidence type="ECO:0000313" key="4">
    <source>
        <dbReference type="EMBL" id="CAE8648274.1"/>
    </source>
</evidence>
<accession>A0A813FD74</accession>
<keyword evidence="1" id="KW-0472">Membrane</keyword>
<organism evidence="2 5">
    <name type="scientific">Polarella glacialis</name>
    <name type="common">Dinoflagellate</name>
    <dbReference type="NCBI Taxonomy" id="89957"/>
    <lineage>
        <taxon>Eukaryota</taxon>
        <taxon>Sar</taxon>
        <taxon>Alveolata</taxon>
        <taxon>Dinophyceae</taxon>
        <taxon>Suessiales</taxon>
        <taxon>Suessiaceae</taxon>
        <taxon>Polarella</taxon>
    </lineage>
</organism>
<protein>
    <submittedName>
        <fullName evidence="2">Uncharacterized protein</fullName>
    </submittedName>
</protein>
<evidence type="ECO:0000313" key="5">
    <source>
        <dbReference type="Proteomes" id="UP000654075"/>
    </source>
</evidence>